<comment type="caution">
    <text evidence="2">The sequence shown here is derived from an EMBL/GenBank/DDBJ whole genome shotgun (WGS) entry which is preliminary data.</text>
</comment>
<evidence type="ECO:0000313" key="2">
    <source>
        <dbReference type="EMBL" id="MDM4019620.1"/>
    </source>
</evidence>
<evidence type="ECO:0000256" key="1">
    <source>
        <dbReference type="SAM" id="Coils"/>
    </source>
</evidence>
<protein>
    <submittedName>
        <fullName evidence="2">Uncharacterized protein</fullName>
    </submittedName>
</protein>
<evidence type="ECO:0000313" key="3">
    <source>
        <dbReference type="Proteomes" id="UP001239462"/>
    </source>
</evidence>
<proteinExistence type="predicted"/>
<dbReference type="EMBL" id="JASZZN010000262">
    <property type="protein sequence ID" value="MDM4019620.1"/>
    <property type="molecule type" value="Genomic_DNA"/>
</dbReference>
<sequence length="81" mass="9658">QQTRSMAVFDASDEESFDKMRDMFGPVEIDQQLRQAIQFCWMGLPKDKQNVDELERQVRRLVDRAIRDIREDFDQFSGDKT</sequence>
<gene>
    <name evidence="2" type="ORF">QTN89_29470</name>
</gene>
<feature type="coiled-coil region" evidence="1">
    <location>
        <begin position="44"/>
        <end position="71"/>
    </location>
</feature>
<dbReference type="RefSeq" id="WP_289167736.1">
    <property type="nucleotide sequence ID" value="NZ_JASZZN010000262.1"/>
</dbReference>
<feature type="non-terminal residue" evidence="2">
    <location>
        <position position="1"/>
    </location>
</feature>
<reference evidence="2 3" key="1">
    <citation type="submission" date="2023-06" db="EMBL/GenBank/DDBJ databases">
        <title>Roseiconus lacunae JC819 isolated from Gulf of Mannar region, Tamil Nadu.</title>
        <authorList>
            <person name="Pk S."/>
            <person name="Ch S."/>
            <person name="Ch V.R."/>
        </authorList>
    </citation>
    <scope>NUCLEOTIDE SEQUENCE [LARGE SCALE GENOMIC DNA]</scope>
    <source>
        <strain evidence="2 3">JC819</strain>
    </source>
</reference>
<keyword evidence="3" id="KW-1185">Reference proteome</keyword>
<dbReference type="Proteomes" id="UP001239462">
    <property type="component" value="Unassembled WGS sequence"/>
</dbReference>
<name>A0ABT7PT16_9BACT</name>
<organism evidence="2 3">
    <name type="scientific">Roseiconus lacunae</name>
    <dbReference type="NCBI Taxonomy" id="2605694"/>
    <lineage>
        <taxon>Bacteria</taxon>
        <taxon>Pseudomonadati</taxon>
        <taxon>Planctomycetota</taxon>
        <taxon>Planctomycetia</taxon>
        <taxon>Pirellulales</taxon>
        <taxon>Pirellulaceae</taxon>
        <taxon>Roseiconus</taxon>
    </lineage>
</organism>
<keyword evidence="1" id="KW-0175">Coiled coil</keyword>
<accession>A0ABT7PT16</accession>